<sequence>MPEETTVPEIRFEFDNALIRQLLTIEAPEELQALFKERGVDVSPQDAIKVKHVIMEATFTKEGEDLERELSENELDRVAAGGIVYIRPPVIFVDR</sequence>
<protein>
    <submittedName>
        <fullName evidence="1">Uncharacterized protein</fullName>
    </submittedName>
</protein>
<organism evidence="1 2">
    <name type="scientific">Anoxynatronum buryatiense</name>
    <dbReference type="NCBI Taxonomy" id="489973"/>
    <lineage>
        <taxon>Bacteria</taxon>
        <taxon>Bacillati</taxon>
        <taxon>Bacillota</taxon>
        <taxon>Clostridia</taxon>
        <taxon>Eubacteriales</taxon>
        <taxon>Clostridiaceae</taxon>
        <taxon>Anoxynatronum</taxon>
    </lineage>
</organism>
<dbReference type="EMBL" id="FXUF01000008">
    <property type="protein sequence ID" value="SMP60323.1"/>
    <property type="molecule type" value="Genomic_DNA"/>
</dbReference>
<dbReference type="AlphaFoldDB" id="A0AA45WWS0"/>
<evidence type="ECO:0000313" key="2">
    <source>
        <dbReference type="Proteomes" id="UP001158066"/>
    </source>
</evidence>
<proteinExistence type="predicted"/>
<keyword evidence="2" id="KW-1185">Reference proteome</keyword>
<reference evidence="1" key="1">
    <citation type="submission" date="2017-05" db="EMBL/GenBank/DDBJ databases">
        <authorList>
            <person name="Varghese N."/>
            <person name="Submissions S."/>
        </authorList>
    </citation>
    <scope>NUCLEOTIDE SEQUENCE</scope>
    <source>
        <strain evidence="1">Su22</strain>
    </source>
</reference>
<name>A0AA45WWS0_9CLOT</name>
<dbReference type="RefSeq" id="WP_283409594.1">
    <property type="nucleotide sequence ID" value="NZ_FXUF01000008.1"/>
</dbReference>
<evidence type="ECO:0000313" key="1">
    <source>
        <dbReference type="EMBL" id="SMP60323.1"/>
    </source>
</evidence>
<comment type="caution">
    <text evidence="1">The sequence shown here is derived from an EMBL/GenBank/DDBJ whole genome shotgun (WGS) entry which is preliminary data.</text>
</comment>
<gene>
    <name evidence="1" type="ORF">SAMN06296020_108106</name>
</gene>
<dbReference type="Proteomes" id="UP001158066">
    <property type="component" value="Unassembled WGS sequence"/>
</dbReference>
<accession>A0AA45WWS0</accession>